<evidence type="ECO:0000313" key="1">
    <source>
        <dbReference type="EMBL" id="KAJ8780740.1"/>
    </source>
</evidence>
<dbReference type="EMBL" id="JAIQCJ010002152">
    <property type="protein sequence ID" value="KAJ8780740.1"/>
    <property type="molecule type" value="Genomic_DNA"/>
</dbReference>
<reference evidence="1 2" key="1">
    <citation type="submission" date="2022-11" db="EMBL/GenBank/DDBJ databases">
        <title>Whole genome sequence of Eschrichtius robustus ER-17-0199.</title>
        <authorList>
            <person name="Bruniche-Olsen A."/>
            <person name="Black A.N."/>
            <person name="Fields C.J."/>
            <person name="Walden K."/>
            <person name="Dewoody J.A."/>
        </authorList>
    </citation>
    <scope>NUCLEOTIDE SEQUENCE [LARGE SCALE GENOMIC DNA]</scope>
    <source>
        <strain evidence="1">ER-17-0199</strain>
        <tissue evidence="1">Blubber</tissue>
    </source>
</reference>
<dbReference type="Proteomes" id="UP001159641">
    <property type="component" value="Unassembled WGS sequence"/>
</dbReference>
<gene>
    <name evidence="1" type="ORF">J1605_000783</name>
</gene>
<name>A0AB34GPU0_ESCRO</name>
<evidence type="ECO:0000313" key="2">
    <source>
        <dbReference type="Proteomes" id="UP001159641"/>
    </source>
</evidence>
<proteinExistence type="predicted"/>
<sequence length="9" mass="826">MGAAPPAVL</sequence>
<organism evidence="1 2">
    <name type="scientific">Eschrichtius robustus</name>
    <name type="common">California gray whale</name>
    <name type="synonym">Eschrichtius gibbosus</name>
    <dbReference type="NCBI Taxonomy" id="9764"/>
    <lineage>
        <taxon>Eukaryota</taxon>
        <taxon>Metazoa</taxon>
        <taxon>Chordata</taxon>
        <taxon>Craniata</taxon>
        <taxon>Vertebrata</taxon>
        <taxon>Euteleostomi</taxon>
        <taxon>Mammalia</taxon>
        <taxon>Eutheria</taxon>
        <taxon>Laurasiatheria</taxon>
        <taxon>Artiodactyla</taxon>
        <taxon>Whippomorpha</taxon>
        <taxon>Cetacea</taxon>
        <taxon>Mysticeti</taxon>
        <taxon>Eschrichtiidae</taxon>
        <taxon>Eschrichtius</taxon>
    </lineage>
</organism>
<keyword evidence="2" id="KW-1185">Reference proteome</keyword>
<accession>A0AB34GPU0</accession>
<comment type="caution">
    <text evidence="1">The sequence shown here is derived from an EMBL/GenBank/DDBJ whole genome shotgun (WGS) entry which is preliminary data.</text>
</comment>
<protein>
    <submittedName>
        <fullName evidence="1">Uncharacterized protein</fullName>
    </submittedName>
</protein>